<dbReference type="OrthoDB" id="9778962at2"/>
<feature type="compositionally biased region" description="Basic residues" evidence="7">
    <location>
        <begin position="1"/>
        <end position="20"/>
    </location>
</feature>
<dbReference type="Proteomes" id="UP000316612">
    <property type="component" value="Unassembled WGS sequence"/>
</dbReference>
<evidence type="ECO:0000256" key="6">
    <source>
        <dbReference type="ARBA" id="ARBA00023235"/>
    </source>
</evidence>
<dbReference type="PRINTS" id="PR00416">
    <property type="entry name" value="EUTPISMRASEI"/>
</dbReference>
<evidence type="ECO:0000259" key="9">
    <source>
        <dbReference type="Pfam" id="PF21338"/>
    </source>
</evidence>
<name>A0A4Y4DL04_GLUUR</name>
<dbReference type="PROSITE" id="PS52038">
    <property type="entry name" value="TOPO_IB_2"/>
    <property type="match status" value="1"/>
</dbReference>
<feature type="domain" description="DNA topoisomerase IB N-terminal" evidence="9">
    <location>
        <begin position="21"/>
        <end position="68"/>
    </location>
</feature>
<dbReference type="EMBL" id="BJNY01000007">
    <property type="protein sequence ID" value="GED05989.1"/>
    <property type="molecule type" value="Genomic_DNA"/>
</dbReference>
<dbReference type="Gene3D" id="3.30.66.10">
    <property type="entry name" value="DNA topoisomerase I domain"/>
    <property type="match status" value="1"/>
</dbReference>
<evidence type="ECO:0000256" key="2">
    <source>
        <dbReference type="ARBA" id="ARBA00006645"/>
    </source>
</evidence>
<dbReference type="Gene3D" id="1.10.132.120">
    <property type="match status" value="1"/>
</dbReference>
<dbReference type="SUPFAM" id="SSF55869">
    <property type="entry name" value="DNA topoisomerase I domain"/>
    <property type="match status" value="1"/>
</dbReference>
<dbReference type="GO" id="GO:0006265">
    <property type="term" value="P:DNA topological change"/>
    <property type="evidence" value="ECO:0007669"/>
    <property type="project" value="InterPro"/>
</dbReference>
<accession>A0A4Y4DL04</accession>
<comment type="similarity">
    <text evidence="2">Belongs to the type IB topoisomerase family.</text>
</comment>
<dbReference type="GO" id="GO:0003677">
    <property type="term" value="F:DNA binding"/>
    <property type="evidence" value="ECO:0007669"/>
    <property type="project" value="UniProtKB-KW"/>
</dbReference>
<feature type="domain" description="DNA topoisomerase I catalytic core eukaryotic-type" evidence="8">
    <location>
        <begin position="80"/>
        <end position="266"/>
    </location>
</feature>
<organism evidence="10 11">
    <name type="scientific">Glutamicibacter uratoxydans</name>
    <name type="common">Arthrobacter uratoxydans</name>
    <dbReference type="NCBI Taxonomy" id="43667"/>
    <lineage>
        <taxon>Bacteria</taxon>
        <taxon>Bacillati</taxon>
        <taxon>Actinomycetota</taxon>
        <taxon>Actinomycetes</taxon>
        <taxon>Micrococcales</taxon>
        <taxon>Micrococcaceae</taxon>
        <taxon>Glutamicibacter</taxon>
    </lineage>
</organism>
<gene>
    <name evidence="10" type="ORF">AUR04nite_15210</name>
</gene>
<sequence length="334" mass="38027">MAHRSRSNRKLPIRRRRRGSGFRYLDSQQTVEDPATLQRIKELSIPPAWREVEISRSPRAKVQARGVDAAGRTQTIYHPAFRARREREKFDKLVEFGRALPQLRKQVQRDLRRRHDDREWVTACLVLLLDEHLLRVGSPAYARKHQSFGASTLRRKHVRTEGEHVVLAFGGKSGQQHRIKVVDKQVARVLLELCRRPGYELFSYLDADSHSRLLQPQQVNAYLSHHMGEGFTAKDFRTWGGTLAGFTALLDAPAKTEAGALKQLLLEAASQQLGNTAAIAQSSYVDPRVIELAGEADRLAILRHSRAHFKTRPHMDANHQALVSFLRKTPADQN</sequence>
<evidence type="ECO:0000256" key="5">
    <source>
        <dbReference type="ARBA" id="ARBA00023125"/>
    </source>
</evidence>
<evidence type="ECO:0000256" key="3">
    <source>
        <dbReference type="ARBA" id="ARBA00012891"/>
    </source>
</evidence>
<evidence type="ECO:0000259" key="8">
    <source>
        <dbReference type="Pfam" id="PF01028"/>
    </source>
</evidence>
<evidence type="ECO:0000256" key="4">
    <source>
        <dbReference type="ARBA" id="ARBA00023029"/>
    </source>
</evidence>
<comment type="catalytic activity">
    <reaction evidence="1">
        <text>ATP-independent breakage of single-stranded DNA, followed by passage and rejoining.</text>
        <dbReference type="EC" id="5.6.2.1"/>
    </reaction>
</comment>
<dbReference type="InterPro" id="IPR011010">
    <property type="entry name" value="DNA_brk_join_enz"/>
</dbReference>
<dbReference type="GO" id="GO:0003917">
    <property type="term" value="F:DNA topoisomerase type I (single strand cut, ATP-independent) activity"/>
    <property type="evidence" value="ECO:0007669"/>
    <property type="project" value="UniProtKB-EC"/>
</dbReference>
<dbReference type="SUPFAM" id="SSF56349">
    <property type="entry name" value="DNA breaking-rejoining enzymes"/>
    <property type="match status" value="1"/>
</dbReference>
<evidence type="ECO:0000256" key="7">
    <source>
        <dbReference type="SAM" id="MobiDB-lite"/>
    </source>
</evidence>
<evidence type="ECO:0000256" key="1">
    <source>
        <dbReference type="ARBA" id="ARBA00000213"/>
    </source>
</evidence>
<keyword evidence="6 10" id="KW-0413">Isomerase</keyword>
<dbReference type="Pfam" id="PF01028">
    <property type="entry name" value="Topoisom_I"/>
    <property type="match status" value="1"/>
</dbReference>
<dbReference type="Gene3D" id="3.90.15.10">
    <property type="entry name" value="Topoisomerase I, Chain A, domain 3"/>
    <property type="match status" value="1"/>
</dbReference>
<proteinExistence type="inferred from homology"/>
<comment type="caution">
    <text evidence="10">The sequence shown here is derived from an EMBL/GenBank/DDBJ whole genome shotgun (WGS) entry which is preliminary data.</text>
</comment>
<dbReference type="InterPro" id="IPR049331">
    <property type="entry name" value="Top1B_N_bact"/>
</dbReference>
<keyword evidence="5" id="KW-0238">DNA-binding</keyword>
<dbReference type="EC" id="5.6.2.1" evidence="3"/>
<dbReference type="InterPro" id="IPR001631">
    <property type="entry name" value="TopoI"/>
</dbReference>
<dbReference type="InterPro" id="IPR014711">
    <property type="entry name" value="TopoI_cat_a-hlx-sub_euk"/>
</dbReference>
<dbReference type="Pfam" id="PF21338">
    <property type="entry name" value="Top1B_N_bact"/>
    <property type="match status" value="1"/>
</dbReference>
<dbReference type="AlphaFoldDB" id="A0A4Y4DL04"/>
<keyword evidence="4" id="KW-0799">Topoisomerase</keyword>
<dbReference type="RefSeq" id="WP_141363576.1">
    <property type="nucleotide sequence ID" value="NZ_BAAAJL010000003.1"/>
</dbReference>
<dbReference type="InterPro" id="IPR013500">
    <property type="entry name" value="TopoI_cat_euk"/>
</dbReference>
<reference evidence="10 11" key="1">
    <citation type="submission" date="2019-06" db="EMBL/GenBank/DDBJ databases">
        <title>Whole genome shotgun sequence of Glutamicibacter uratoxydans NBRC 15515.</title>
        <authorList>
            <person name="Hosoyama A."/>
            <person name="Uohara A."/>
            <person name="Ohji S."/>
            <person name="Ichikawa N."/>
        </authorList>
    </citation>
    <scope>NUCLEOTIDE SEQUENCE [LARGE SCALE GENOMIC DNA]</scope>
    <source>
        <strain evidence="10 11">NBRC 15515</strain>
    </source>
</reference>
<evidence type="ECO:0000313" key="10">
    <source>
        <dbReference type="EMBL" id="GED05989.1"/>
    </source>
</evidence>
<protein>
    <recommendedName>
        <fullName evidence="3">DNA topoisomerase</fullName>
        <ecNumber evidence="3">5.6.2.1</ecNumber>
    </recommendedName>
</protein>
<evidence type="ECO:0000313" key="11">
    <source>
        <dbReference type="Proteomes" id="UP000316612"/>
    </source>
</evidence>
<keyword evidence="11" id="KW-1185">Reference proteome</keyword>
<feature type="region of interest" description="Disordered" evidence="7">
    <location>
        <begin position="1"/>
        <end position="23"/>
    </location>
</feature>
<dbReference type="InterPro" id="IPR035447">
    <property type="entry name" value="DNA_topo_I_N_sf"/>
</dbReference>